<dbReference type="PRINTS" id="PR00259">
    <property type="entry name" value="TMFOUR"/>
</dbReference>
<keyword evidence="5 10" id="KW-0472">Membrane</keyword>
<dbReference type="GO" id="GO:0012505">
    <property type="term" value="C:endomembrane system"/>
    <property type="evidence" value="ECO:0007669"/>
    <property type="project" value="UniProtKB-SubCell"/>
</dbReference>
<evidence type="ECO:0000313" key="11">
    <source>
        <dbReference type="EMBL" id="KAJ8283792.1"/>
    </source>
</evidence>
<comment type="subcellular location">
    <subcellularLocation>
        <location evidence="1">Endomembrane system</location>
        <topology evidence="1">Multi-pass membrane protein</topology>
    </subcellularLocation>
    <subcellularLocation>
        <location evidence="10">Membrane</location>
        <topology evidence="10">Multi-pass membrane protein</topology>
    </subcellularLocation>
</comment>
<dbReference type="InterPro" id="IPR018499">
    <property type="entry name" value="Tetraspanin/Peripherin"/>
</dbReference>
<evidence type="ECO:0000256" key="4">
    <source>
        <dbReference type="ARBA" id="ARBA00022989"/>
    </source>
</evidence>
<dbReference type="PANTHER" id="PTHR19282">
    <property type="entry name" value="TETRASPANIN"/>
    <property type="match status" value="1"/>
</dbReference>
<evidence type="ECO:0000256" key="5">
    <source>
        <dbReference type="ARBA" id="ARBA00023136"/>
    </source>
</evidence>
<dbReference type="GO" id="GO:0005886">
    <property type="term" value="C:plasma membrane"/>
    <property type="evidence" value="ECO:0007669"/>
    <property type="project" value="TreeGrafter"/>
</dbReference>
<dbReference type="InterPro" id="IPR000301">
    <property type="entry name" value="Tetraspanin_animals"/>
</dbReference>
<evidence type="ECO:0000313" key="12">
    <source>
        <dbReference type="Proteomes" id="UP001152803"/>
    </source>
</evidence>
<feature type="transmembrane region" description="Helical" evidence="10">
    <location>
        <begin position="89"/>
        <end position="112"/>
    </location>
</feature>
<evidence type="ECO:0000256" key="2">
    <source>
        <dbReference type="ARBA" id="ARBA00006840"/>
    </source>
</evidence>
<comment type="similarity">
    <text evidence="2 10">Belongs to the tetraspanin (TM4SF) family.</text>
</comment>
<comment type="caution">
    <text evidence="11">The sequence shown here is derived from an EMBL/GenBank/DDBJ whole genome shotgun (WGS) entry which is preliminary data.</text>
</comment>
<accession>A0A9Q1DXT2</accession>
<dbReference type="AlphaFoldDB" id="A0A9Q1DXT2"/>
<keyword evidence="9" id="KW-1015">Disulfide bond</keyword>
<dbReference type="Pfam" id="PF00335">
    <property type="entry name" value="Tetraspanin"/>
    <property type="match status" value="1"/>
</dbReference>
<reference evidence="11" key="1">
    <citation type="journal article" date="2023" name="Science">
        <title>Genome structures resolve the early diversification of teleost fishes.</title>
        <authorList>
            <person name="Parey E."/>
            <person name="Louis A."/>
            <person name="Montfort J."/>
            <person name="Bouchez O."/>
            <person name="Roques C."/>
            <person name="Iampietro C."/>
            <person name="Lluch J."/>
            <person name="Castinel A."/>
            <person name="Donnadieu C."/>
            <person name="Desvignes T."/>
            <person name="Floi Bucao C."/>
            <person name="Jouanno E."/>
            <person name="Wen M."/>
            <person name="Mejri S."/>
            <person name="Dirks R."/>
            <person name="Jansen H."/>
            <person name="Henkel C."/>
            <person name="Chen W.J."/>
            <person name="Zahm M."/>
            <person name="Cabau C."/>
            <person name="Klopp C."/>
            <person name="Thompson A.W."/>
            <person name="Robinson-Rechavi M."/>
            <person name="Braasch I."/>
            <person name="Lecointre G."/>
            <person name="Bobe J."/>
            <person name="Postlethwait J.H."/>
            <person name="Berthelot C."/>
            <person name="Roest Crollius H."/>
            <person name="Guiguen Y."/>
        </authorList>
    </citation>
    <scope>NUCLEOTIDE SEQUENCE</scope>
    <source>
        <strain evidence="11">Concon-B</strain>
    </source>
</reference>
<evidence type="ECO:0000256" key="10">
    <source>
        <dbReference type="RuleBase" id="RU361218"/>
    </source>
</evidence>
<organism evidence="11 12">
    <name type="scientific">Conger conger</name>
    <name type="common">Conger eel</name>
    <name type="synonym">Muraena conger</name>
    <dbReference type="NCBI Taxonomy" id="82655"/>
    <lineage>
        <taxon>Eukaryota</taxon>
        <taxon>Metazoa</taxon>
        <taxon>Chordata</taxon>
        <taxon>Craniata</taxon>
        <taxon>Vertebrata</taxon>
        <taxon>Euteleostomi</taxon>
        <taxon>Actinopterygii</taxon>
        <taxon>Neopterygii</taxon>
        <taxon>Teleostei</taxon>
        <taxon>Anguilliformes</taxon>
        <taxon>Congridae</taxon>
        <taxon>Conger</taxon>
    </lineage>
</organism>
<evidence type="ECO:0000256" key="7">
    <source>
        <dbReference type="ARBA" id="ARBA00046464"/>
    </source>
</evidence>
<keyword evidence="12" id="KW-1185">Reference proteome</keyword>
<evidence type="ECO:0000256" key="1">
    <source>
        <dbReference type="ARBA" id="ARBA00004127"/>
    </source>
</evidence>
<dbReference type="SUPFAM" id="SSF48652">
    <property type="entry name" value="Tetraspanin"/>
    <property type="match status" value="1"/>
</dbReference>
<feature type="transmembrane region" description="Helical" evidence="10">
    <location>
        <begin position="44"/>
        <end position="69"/>
    </location>
</feature>
<feature type="disulfide bond" evidence="9">
    <location>
        <begin position="187"/>
        <end position="201"/>
    </location>
</feature>
<evidence type="ECO:0000256" key="8">
    <source>
        <dbReference type="ARBA" id="ARBA00054958"/>
    </source>
</evidence>
<proteinExistence type="inferred from homology"/>
<dbReference type="InterPro" id="IPR008952">
    <property type="entry name" value="Tetraspanin_EC2_sf"/>
</dbReference>
<evidence type="ECO:0000256" key="6">
    <source>
        <dbReference type="ARBA" id="ARBA00023180"/>
    </source>
</evidence>
<dbReference type="Gene3D" id="1.10.1450.10">
    <property type="entry name" value="Tetraspanin"/>
    <property type="match status" value="1"/>
</dbReference>
<dbReference type="PANTHER" id="PTHR19282:SF216">
    <property type="entry name" value="TETRASPANIN-1"/>
    <property type="match status" value="1"/>
</dbReference>
<feature type="disulfide bond" evidence="9">
    <location>
        <begin position="186"/>
        <end position="216"/>
    </location>
</feature>
<feature type="transmembrane region" description="Helical" evidence="10">
    <location>
        <begin position="124"/>
        <end position="146"/>
    </location>
</feature>
<evidence type="ECO:0000256" key="3">
    <source>
        <dbReference type="ARBA" id="ARBA00022692"/>
    </source>
</evidence>
<comment type="subunit">
    <text evidence="7">Interacts with SLC19A2. Interacts with NTRK1/TRKA.</text>
</comment>
<comment type="function">
    <text evidence="8">Structural component of specialized membrane microdomains known as tetraspanin-enriched microdomains (TERMs), which act as platforms for receptor clustering and signaling. Participates thereby in diverse biological functions such as cell signal transduction, adhesion, migration and protein trafficking. Regulates neuronal differentiation in response to NGF by facilitating NGF-mediated activation of NTRK1/TRKA receptor tyrosine kinase and subsequent downstream signaling pathways. Plays a role in the inhibition of TNFalpha-induced apoptosis. Mechanistically, inhibits the NF-kappa-B signaling pathway by blocking phosphorylation of CHUK. Also promotes the stability of the thiamine transporter 1/SLC19A2 in intestinal epithelial cells leading to an increase of thiamine uptake process.</text>
</comment>
<gene>
    <name evidence="11" type="ORF">COCON_G00026420</name>
</gene>
<dbReference type="PIRSF" id="PIRSF002419">
    <property type="entry name" value="Tetraspanin"/>
    <property type="match status" value="1"/>
</dbReference>
<keyword evidence="3 10" id="KW-0812">Transmembrane</keyword>
<dbReference type="EMBL" id="JAFJMO010000002">
    <property type="protein sequence ID" value="KAJ8283792.1"/>
    <property type="molecule type" value="Genomic_DNA"/>
</dbReference>
<dbReference type="OrthoDB" id="438211at2759"/>
<keyword evidence="6" id="KW-0325">Glycoprotein</keyword>
<dbReference type="Proteomes" id="UP001152803">
    <property type="component" value="Unassembled WGS sequence"/>
</dbReference>
<sequence length="267" mass="29339">MAQAVKAQKYWSNSVHLNEKNTNCRRKKKFIKNKEMAVSGCGQLCKCVLIIFNILFGLLGIAMLGLGLWLRFSSSTGGLFDIELNTKQFVIGVTVLILIGVVMLIISAFGDYGACNENKTALRVFYYTVGLLAIAVIVAGILAYFYGKEFGDEASSFYMTVYAKYINKEDAGLSVTLGIFHNAFKCCGIGGVLEPFVRETCPSTRGIKESLTMPGCPKMIGKVFKTKAPVVLGVFIGIGALMFITMACCKVLIKHVRKYEATPNYYK</sequence>
<protein>
    <recommendedName>
        <fullName evidence="10">Tetraspanin</fullName>
    </recommendedName>
</protein>
<feature type="transmembrane region" description="Helical" evidence="10">
    <location>
        <begin position="230"/>
        <end position="253"/>
    </location>
</feature>
<name>A0A9Q1DXT2_CONCO</name>
<evidence type="ECO:0000256" key="9">
    <source>
        <dbReference type="PIRSR" id="PIRSR002419-1"/>
    </source>
</evidence>
<keyword evidence="4 10" id="KW-1133">Transmembrane helix</keyword>